<feature type="transmembrane region" description="Helical" evidence="1">
    <location>
        <begin position="94"/>
        <end position="112"/>
    </location>
</feature>
<keyword evidence="1" id="KW-1133">Transmembrane helix</keyword>
<feature type="transmembrane region" description="Helical" evidence="1">
    <location>
        <begin position="71"/>
        <end position="88"/>
    </location>
</feature>
<organism evidence="2">
    <name type="scientific">uncultured Thermomicrobiales bacterium</name>
    <dbReference type="NCBI Taxonomy" id="1645740"/>
    <lineage>
        <taxon>Bacteria</taxon>
        <taxon>Pseudomonadati</taxon>
        <taxon>Thermomicrobiota</taxon>
        <taxon>Thermomicrobia</taxon>
        <taxon>Thermomicrobiales</taxon>
        <taxon>environmental samples</taxon>
    </lineage>
</organism>
<keyword evidence="1" id="KW-0472">Membrane</keyword>
<accession>A0A6J4VLF3</accession>
<evidence type="ECO:0008006" key="3">
    <source>
        <dbReference type="Google" id="ProtNLM"/>
    </source>
</evidence>
<proteinExistence type="predicted"/>
<sequence length="120" mass="12676">MHLIHDRLSLSVMIFWAAVGLWGVFAFVRGGGLSGSIAGALAIGQALVVVQVLAGVVLVALGGRPPETTHYLYGVTGILVLPFAWSFLKERDQRQALIVYSLLALFIAGLAIRGMTTGQG</sequence>
<keyword evidence="1" id="KW-0812">Transmembrane</keyword>
<dbReference type="EMBL" id="CADCWF010000333">
    <property type="protein sequence ID" value="CAA9579214.1"/>
    <property type="molecule type" value="Genomic_DNA"/>
</dbReference>
<protein>
    <recommendedName>
        <fullName evidence="3">Integral membrane protein</fullName>
    </recommendedName>
</protein>
<evidence type="ECO:0000313" key="2">
    <source>
        <dbReference type="EMBL" id="CAA9579214.1"/>
    </source>
</evidence>
<feature type="transmembrane region" description="Helical" evidence="1">
    <location>
        <begin position="37"/>
        <end position="59"/>
    </location>
</feature>
<reference evidence="2" key="1">
    <citation type="submission" date="2020-02" db="EMBL/GenBank/DDBJ databases">
        <authorList>
            <person name="Meier V. D."/>
        </authorList>
    </citation>
    <scope>NUCLEOTIDE SEQUENCE</scope>
    <source>
        <strain evidence="2">AVDCRST_MAG59</strain>
    </source>
</reference>
<feature type="transmembrane region" description="Helical" evidence="1">
    <location>
        <begin position="12"/>
        <end position="31"/>
    </location>
</feature>
<gene>
    <name evidence="2" type="ORF">AVDCRST_MAG59-4523</name>
</gene>
<dbReference type="AlphaFoldDB" id="A0A6J4VLF3"/>
<evidence type="ECO:0000256" key="1">
    <source>
        <dbReference type="SAM" id="Phobius"/>
    </source>
</evidence>
<name>A0A6J4VLF3_9BACT</name>